<name>A0A2Z3YME9_9CORY</name>
<protein>
    <submittedName>
        <fullName evidence="1">Uncharacterized protein</fullName>
    </submittedName>
</protein>
<keyword evidence="2" id="KW-1185">Reference proteome</keyword>
<evidence type="ECO:0000313" key="1">
    <source>
        <dbReference type="EMBL" id="AWT25196.1"/>
    </source>
</evidence>
<organism evidence="1 2">
    <name type="scientific">Corynebacterium provencense</name>
    <dbReference type="NCBI Taxonomy" id="1737425"/>
    <lineage>
        <taxon>Bacteria</taxon>
        <taxon>Bacillati</taxon>
        <taxon>Actinomycetota</taxon>
        <taxon>Actinomycetes</taxon>
        <taxon>Mycobacteriales</taxon>
        <taxon>Corynebacteriaceae</taxon>
        <taxon>Corynebacterium</taxon>
    </lineage>
</organism>
<dbReference type="Proteomes" id="UP000247696">
    <property type="component" value="Chromosome"/>
</dbReference>
<proteinExistence type="predicted"/>
<reference evidence="2" key="1">
    <citation type="submission" date="2017-11" db="EMBL/GenBank/DDBJ databases">
        <title>Otitis media/interna in a cat caused by the recently described species Corynebacterium provencense.</title>
        <authorList>
            <person name="Kittl S."/>
            <person name="Brodard I."/>
            <person name="Rychener L."/>
            <person name="Jores J."/>
            <person name="Roosje P."/>
            <person name="Gobeli Brawand S."/>
        </authorList>
    </citation>
    <scope>NUCLEOTIDE SEQUENCE [LARGE SCALE GENOMIC DNA]</scope>
    <source>
        <strain evidence="2">17KM38</strain>
    </source>
</reference>
<dbReference type="EMBL" id="CP024988">
    <property type="protein sequence ID" value="AWT25196.1"/>
    <property type="molecule type" value="Genomic_DNA"/>
</dbReference>
<dbReference type="OrthoDB" id="10005765at2"/>
<dbReference type="AlphaFoldDB" id="A0A2Z3YME9"/>
<evidence type="ECO:0000313" key="2">
    <source>
        <dbReference type="Proteomes" id="UP000247696"/>
    </source>
</evidence>
<sequence length="119" mass="13273">MVTRVGKPVSPRTFRQVHAHKLIFDRIRREGIDITEDAGLVDSVCSARKQCNGNGWEDAARKLCQLIRAGDLGALEKLLTSTDQSSHQVLTLSPFMTRYSTPEITAETRRATRGKTLYG</sequence>
<gene>
    <name evidence="1" type="ORF">Csp1_03720</name>
</gene>
<dbReference type="KEGG" id="cpre:Csp1_03720"/>
<accession>A0A2Z3YME9</accession>
<dbReference type="RefSeq" id="WP_110480933.1">
    <property type="nucleotide sequence ID" value="NZ_CP024988.1"/>
</dbReference>